<comment type="pathway">
    <text evidence="2">Cofactor biosynthesis; thiamine diphosphate biosynthesis.</text>
</comment>
<comment type="catalytic activity">
    <reaction evidence="11">
        <text>N(6)-(pyridoxal phosphate)-L-lysyl-[4-amino-5-hydroxymethyl-2-methylpyrimidine phosphate synthase] + L-histidyl-[4-amino-5-hydroxymethyl-2-methylpyrimidine phosphate synthase] + 2 Fe(3+) + 4 H2O = L-lysyl-[4-amino-5-hydroxymethyl-2-methylpyrimidine phosphate synthase] + (2S)-2-amino-5-hydroxy-4-oxopentanoyl-[4-amino-5-hydroxymethyl-2-methylpyrimidine phosphate synthase] + 4-amino-2-methyl-5-(phosphooxymethyl)pyrimidine + 3-oxopropanoate + 2 Fe(2+) + 2 H(+)</text>
        <dbReference type="Rhea" id="RHEA:65756"/>
        <dbReference type="Rhea" id="RHEA-COMP:16892"/>
        <dbReference type="Rhea" id="RHEA-COMP:16893"/>
        <dbReference type="Rhea" id="RHEA-COMP:16894"/>
        <dbReference type="Rhea" id="RHEA-COMP:16895"/>
        <dbReference type="ChEBI" id="CHEBI:15377"/>
        <dbReference type="ChEBI" id="CHEBI:15378"/>
        <dbReference type="ChEBI" id="CHEBI:29033"/>
        <dbReference type="ChEBI" id="CHEBI:29034"/>
        <dbReference type="ChEBI" id="CHEBI:29969"/>
        <dbReference type="ChEBI" id="CHEBI:29979"/>
        <dbReference type="ChEBI" id="CHEBI:33190"/>
        <dbReference type="ChEBI" id="CHEBI:58354"/>
        <dbReference type="ChEBI" id="CHEBI:143915"/>
        <dbReference type="ChEBI" id="CHEBI:157692"/>
    </reaction>
    <physiologicalReaction direction="left-to-right" evidence="11">
        <dbReference type="Rhea" id="RHEA:65757"/>
    </physiologicalReaction>
</comment>
<dbReference type="EMBL" id="MGFH01000009">
    <property type="protein sequence ID" value="OGM08568.1"/>
    <property type="molecule type" value="Genomic_DNA"/>
</dbReference>
<feature type="domain" description="SsuA/THI5-like" evidence="12">
    <location>
        <begin position="52"/>
        <end position="261"/>
    </location>
</feature>
<evidence type="ECO:0000256" key="9">
    <source>
        <dbReference type="ARBA" id="ARBA00023004"/>
    </source>
</evidence>
<accession>A0A1F7X2G8</accession>
<evidence type="ECO:0000313" key="14">
    <source>
        <dbReference type="Proteomes" id="UP000178735"/>
    </source>
</evidence>
<keyword evidence="9" id="KW-0408">Iron</keyword>
<dbReference type="Pfam" id="PF09084">
    <property type="entry name" value="NMT1"/>
    <property type="match status" value="1"/>
</dbReference>
<dbReference type="Proteomes" id="UP000178735">
    <property type="component" value="Unassembled WGS sequence"/>
</dbReference>
<dbReference type="PANTHER" id="PTHR31528:SF1">
    <property type="entry name" value="4-AMINO-5-HYDROXYMETHYL-2-METHYLPYRIMIDINE PHOSPHATE SYNTHASE THI11-RELATED"/>
    <property type="match status" value="1"/>
</dbReference>
<keyword evidence="5" id="KW-0808">Transferase</keyword>
<dbReference type="STRING" id="1817813.A2008_04105"/>
<reference evidence="13 14" key="1">
    <citation type="journal article" date="2016" name="Nat. Commun.">
        <title>Thousands of microbial genomes shed light on interconnected biogeochemical processes in an aquifer system.</title>
        <authorList>
            <person name="Anantharaman K."/>
            <person name="Brown C.T."/>
            <person name="Hug L.A."/>
            <person name="Sharon I."/>
            <person name="Castelle C.J."/>
            <person name="Probst A.J."/>
            <person name="Thomas B.C."/>
            <person name="Singh A."/>
            <person name="Wilkins M.J."/>
            <person name="Karaoz U."/>
            <person name="Brodie E.L."/>
            <person name="Williams K.H."/>
            <person name="Hubbard S.S."/>
            <person name="Banfield J.F."/>
        </authorList>
    </citation>
    <scope>NUCLEOTIDE SEQUENCE [LARGE SCALE GENOMIC DNA]</scope>
</reference>
<evidence type="ECO:0000256" key="4">
    <source>
        <dbReference type="ARBA" id="ARBA00011738"/>
    </source>
</evidence>
<dbReference type="SUPFAM" id="SSF53850">
    <property type="entry name" value="Periplasmic binding protein-like II"/>
    <property type="match status" value="1"/>
</dbReference>
<organism evidence="13 14">
    <name type="scientific">Candidatus Wallbacteria bacterium GWC2_49_35</name>
    <dbReference type="NCBI Taxonomy" id="1817813"/>
    <lineage>
        <taxon>Bacteria</taxon>
        <taxon>Candidatus Walliibacteriota</taxon>
    </lineage>
</organism>
<evidence type="ECO:0000256" key="1">
    <source>
        <dbReference type="ARBA" id="ARBA00003469"/>
    </source>
</evidence>
<comment type="subunit">
    <text evidence="4">Homodimer.</text>
</comment>
<proteinExistence type="inferred from homology"/>
<name>A0A1F7X2G8_9BACT</name>
<protein>
    <recommendedName>
        <fullName evidence="10">Thiamine pyrimidine synthase</fullName>
    </recommendedName>
</protein>
<dbReference type="InterPro" id="IPR015168">
    <property type="entry name" value="SsuA/THI5"/>
</dbReference>
<comment type="caution">
    <text evidence="13">The sequence shown here is derived from an EMBL/GenBank/DDBJ whole genome shotgun (WGS) entry which is preliminary data.</text>
</comment>
<evidence type="ECO:0000256" key="7">
    <source>
        <dbReference type="ARBA" id="ARBA00022898"/>
    </source>
</evidence>
<dbReference type="GO" id="GO:0016740">
    <property type="term" value="F:transferase activity"/>
    <property type="evidence" value="ECO:0007669"/>
    <property type="project" value="UniProtKB-KW"/>
</dbReference>
<dbReference type="GO" id="GO:0009228">
    <property type="term" value="P:thiamine biosynthetic process"/>
    <property type="evidence" value="ECO:0007669"/>
    <property type="project" value="UniProtKB-KW"/>
</dbReference>
<dbReference type="AlphaFoldDB" id="A0A1F7X2G8"/>
<dbReference type="PANTHER" id="PTHR31528">
    <property type="entry name" value="4-AMINO-5-HYDROXYMETHYL-2-METHYLPYRIMIDINE PHOSPHATE SYNTHASE THI11-RELATED"/>
    <property type="match status" value="1"/>
</dbReference>
<evidence type="ECO:0000256" key="8">
    <source>
        <dbReference type="ARBA" id="ARBA00022977"/>
    </source>
</evidence>
<evidence type="ECO:0000256" key="10">
    <source>
        <dbReference type="ARBA" id="ARBA00033171"/>
    </source>
</evidence>
<evidence type="ECO:0000256" key="2">
    <source>
        <dbReference type="ARBA" id="ARBA00004948"/>
    </source>
</evidence>
<evidence type="ECO:0000256" key="11">
    <source>
        <dbReference type="ARBA" id="ARBA00048179"/>
    </source>
</evidence>
<keyword evidence="6" id="KW-0479">Metal-binding</keyword>
<keyword evidence="8" id="KW-0784">Thiamine biosynthesis</keyword>
<dbReference type="InterPro" id="IPR027939">
    <property type="entry name" value="NMT1/THI5"/>
</dbReference>
<comment type="similarity">
    <text evidence="3">Belongs to the NMT1/THI5 family.</text>
</comment>
<sequence>MSGSDRLAAGKTNVFFASLAGILLAVIFAAGVLHAQTPLKKAVFVPQWLPQAQFAGYYMAYETGLYTRHGIDLEILDSGFKTPSARMLEEKKADFVTMQLSEAIERRSKGLKLINIGQVSQRSALVIIAKKKNGINSLKDLNGRRLGYWRNDSPGPLQAFLKKNNLSVEIVPITSTVNLFLLDGIDAIVTMWYNEYYRILGSGIDEEELSVFLFFEHGMNLPEDGIYCLEETFSRDPQMCRDFVIASLEGWASAFAREEQAIEIVLKYMNRAHITANRPHQRWMLSRMCDIISPAGMKRPIGELDESDYNRVASMLREYKIIETIPDFKSFYMNKAAGDVKK</sequence>
<evidence type="ECO:0000256" key="5">
    <source>
        <dbReference type="ARBA" id="ARBA00022679"/>
    </source>
</evidence>
<dbReference type="Gene3D" id="3.40.190.10">
    <property type="entry name" value="Periplasmic binding protein-like II"/>
    <property type="match status" value="2"/>
</dbReference>
<comment type="function">
    <text evidence="1">Responsible for the formation of the pyrimidine heterocycle in the thiamine biosynthesis pathway. Catalyzes the formation of hydroxymethylpyrimidine phosphate (HMP-P) from histidine and pyridoxal phosphate (PLP). The protein uses PLP and the active site histidine to form HMP-P, generating an inactive enzyme. The enzyme can only undergo a single turnover, which suggests it is a suicide enzyme.</text>
</comment>
<evidence type="ECO:0000256" key="6">
    <source>
        <dbReference type="ARBA" id="ARBA00022723"/>
    </source>
</evidence>
<evidence type="ECO:0000313" key="13">
    <source>
        <dbReference type="EMBL" id="OGM08568.1"/>
    </source>
</evidence>
<evidence type="ECO:0000256" key="3">
    <source>
        <dbReference type="ARBA" id="ARBA00009406"/>
    </source>
</evidence>
<keyword evidence="7" id="KW-0663">Pyridoxal phosphate</keyword>
<evidence type="ECO:0000259" key="12">
    <source>
        <dbReference type="Pfam" id="PF09084"/>
    </source>
</evidence>
<gene>
    <name evidence="13" type="ORF">A2008_04105</name>
</gene>
<dbReference type="GO" id="GO:0046872">
    <property type="term" value="F:metal ion binding"/>
    <property type="evidence" value="ECO:0007669"/>
    <property type="project" value="UniProtKB-KW"/>
</dbReference>